<dbReference type="Proteomes" id="UP000294933">
    <property type="component" value="Unassembled WGS sequence"/>
</dbReference>
<evidence type="ECO:0000313" key="1">
    <source>
        <dbReference type="EMBL" id="TDL21201.1"/>
    </source>
</evidence>
<dbReference type="EMBL" id="ML170182">
    <property type="protein sequence ID" value="TDL21201.1"/>
    <property type="molecule type" value="Genomic_DNA"/>
</dbReference>
<dbReference type="STRING" id="50990.A0A4Y7Q1J2"/>
<dbReference type="OrthoDB" id="3229088at2759"/>
<dbReference type="VEuPathDB" id="FungiDB:BD410DRAFT_899027"/>
<evidence type="ECO:0000313" key="2">
    <source>
        <dbReference type="Proteomes" id="UP000294933"/>
    </source>
</evidence>
<proteinExistence type="predicted"/>
<dbReference type="AlphaFoldDB" id="A0A4Y7Q1J2"/>
<protein>
    <submittedName>
        <fullName evidence="1">Uncharacterized protein</fullName>
    </submittedName>
</protein>
<gene>
    <name evidence="1" type="ORF">BD410DRAFT_899027</name>
</gene>
<organism evidence="1 2">
    <name type="scientific">Rickenella mellea</name>
    <dbReference type="NCBI Taxonomy" id="50990"/>
    <lineage>
        <taxon>Eukaryota</taxon>
        <taxon>Fungi</taxon>
        <taxon>Dikarya</taxon>
        <taxon>Basidiomycota</taxon>
        <taxon>Agaricomycotina</taxon>
        <taxon>Agaricomycetes</taxon>
        <taxon>Hymenochaetales</taxon>
        <taxon>Rickenellaceae</taxon>
        <taxon>Rickenella</taxon>
    </lineage>
</organism>
<name>A0A4Y7Q1J2_9AGAM</name>
<sequence>MEGLEDLLYLLTRVKSKGWDDAFPDNPYQNFYQQDTSHFHPTGVTGQLLTFLQAIEETKACMDVLNEAQRRLSKRLRRLRRLSKPLVLQDGMNRLPDDVLAIIFEMTHHFSGDGPNQFAVCLSHVSRRFRSVALATPLLWTTIRNNYGENQIREFISRSGRLDLDIKMPLNSGIESFLTVLKDTSHRWRSLEIVEDEAQYFMEELGMTDLPRLRHITYLWPIELSESSILGVSQVEGWGWLVPARGHFQSNLTHVEFHLSEEDEVIEHLATTLHSLENLKDLSLKLQDFTGTRFEPPDRAAYPTPHSVPIDRLAVSILGEMPGYSELLFDALMHLLPSTVELLINAIWPEKLLFDRNREGNFLFPYGPEIKLQTPQSIDVMSTLADLIGSSDDIVKTVHFDTPMAKGPLEWRHHRLNDNHWKRIRSLDHLRFMNCNLFTEPDIESITTKLLRNKPGNGLQSMEIISCKMISEDFLLGLHDEVGDRLKWTL</sequence>
<reference evidence="1 2" key="1">
    <citation type="submission" date="2018-06" db="EMBL/GenBank/DDBJ databases">
        <title>A transcriptomic atlas of mushroom development highlights an independent origin of complex multicellularity.</title>
        <authorList>
            <consortium name="DOE Joint Genome Institute"/>
            <person name="Krizsan K."/>
            <person name="Almasi E."/>
            <person name="Merenyi Z."/>
            <person name="Sahu N."/>
            <person name="Viragh M."/>
            <person name="Koszo T."/>
            <person name="Mondo S."/>
            <person name="Kiss B."/>
            <person name="Balint B."/>
            <person name="Kues U."/>
            <person name="Barry K."/>
            <person name="Hegedus J.C."/>
            <person name="Henrissat B."/>
            <person name="Johnson J."/>
            <person name="Lipzen A."/>
            <person name="Ohm R."/>
            <person name="Nagy I."/>
            <person name="Pangilinan J."/>
            <person name="Yan J."/>
            <person name="Xiong Y."/>
            <person name="Grigoriev I.V."/>
            <person name="Hibbett D.S."/>
            <person name="Nagy L.G."/>
        </authorList>
    </citation>
    <scope>NUCLEOTIDE SEQUENCE [LARGE SCALE GENOMIC DNA]</scope>
    <source>
        <strain evidence="1 2">SZMC22713</strain>
    </source>
</reference>
<dbReference type="Gene3D" id="1.20.1280.50">
    <property type="match status" value="1"/>
</dbReference>
<keyword evidence="2" id="KW-1185">Reference proteome</keyword>
<accession>A0A4Y7Q1J2</accession>